<dbReference type="InterPro" id="IPR029063">
    <property type="entry name" value="SAM-dependent_MTases_sf"/>
</dbReference>
<dbReference type="Gene3D" id="3.40.50.150">
    <property type="entry name" value="Vaccinia Virus protein VP39"/>
    <property type="match status" value="1"/>
</dbReference>
<keyword evidence="2 5" id="KW-0489">Methyltransferase</keyword>
<feature type="domain" description="Methyltransferase type 11" evidence="4">
    <location>
        <begin position="62"/>
        <end position="158"/>
    </location>
</feature>
<dbReference type="SUPFAM" id="SSF53335">
    <property type="entry name" value="S-adenosyl-L-methionine-dependent methyltransferases"/>
    <property type="match status" value="1"/>
</dbReference>
<reference evidence="5 6" key="1">
    <citation type="submission" date="2019-07" db="EMBL/GenBank/DDBJ databases">
        <title>Lentzea xizangensis sp. nov., isolated from Qinghai-Tibetan Plateau Soils.</title>
        <authorList>
            <person name="Huang J."/>
        </authorList>
    </citation>
    <scope>NUCLEOTIDE SEQUENCE [LARGE SCALE GENOMIC DNA]</scope>
    <source>
        <strain evidence="5 6">FXJ1.1311</strain>
    </source>
</reference>
<dbReference type="PANTHER" id="PTHR44942">
    <property type="entry name" value="METHYLTRANSF_11 DOMAIN-CONTAINING PROTEIN"/>
    <property type="match status" value="1"/>
</dbReference>
<dbReference type="GO" id="GO:0032259">
    <property type="term" value="P:methylation"/>
    <property type="evidence" value="ECO:0007669"/>
    <property type="project" value="UniProtKB-KW"/>
</dbReference>
<dbReference type="PANTHER" id="PTHR44942:SF4">
    <property type="entry name" value="METHYLTRANSFERASE TYPE 11 DOMAIN-CONTAINING PROTEIN"/>
    <property type="match status" value="1"/>
</dbReference>
<keyword evidence="3 5" id="KW-0808">Transferase</keyword>
<dbReference type="EMBL" id="VOBR01000042">
    <property type="protein sequence ID" value="TWP45290.1"/>
    <property type="molecule type" value="Genomic_DNA"/>
</dbReference>
<comment type="similarity">
    <text evidence="1">Belongs to the methyltransferase superfamily.</text>
</comment>
<keyword evidence="6" id="KW-1185">Reference proteome</keyword>
<dbReference type="AlphaFoldDB" id="A0A563EGS8"/>
<dbReference type="Proteomes" id="UP000316639">
    <property type="component" value="Unassembled WGS sequence"/>
</dbReference>
<dbReference type="InterPro" id="IPR013216">
    <property type="entry name" value="Methyltransf_11"/>
</dbReference>
<sequence>MAGQWCPGDMTNALMKVLDQTFAHPSGKLGEFGGKLMAKMNAPIEEQVVALAQPAANETVLVIGPGPGVGLFAAGSRAAHAIGVDPSETMLTEARQRCAALIADGRVELRHGTANATGQPDQSVDLVISVNNVHFWEDRAAAFAELARVLRPGGRLVVSITRWMLPVTDHELVGEAESAGFSDVRASLQRYSGLTATALQLTARVDA</sequence>
<proteinExistence type="inferred from homology"/>
<comment type="caution">
    <text evidence="5">The sequence shown here is derived from an EMBL/GenBank/DDBJ whole genome shotgun (WGS) entry which is preliminary data.</text>
</comment>
<evidence type="ECO:0000256" key="1">
    <source>
        <dbReference type="ARBA" id="ARBA00008361"/>
    </source>
</evidence>
<evidence type="ECO:0000313" key="6">
    <source>
        <dbReference type="Proteomes" id="UP000316639"/>
    </source>
</evidence>
<gene>
    <name evidence="5" type="ORF">FKR81_39530</name>
</gene>
<evidence type="ECO:0000259" key="4">
    <source>
        <dbReference type="Pfam" id="PF08241"/>
    </source>
</evidence>
<protein>
    <submittedName>
        <fullName evidence="5">Class I SAM-dependent methyltransferase</fullName>
    </submittedName>
</protein>
<dbReference type="GO" id="GO:0008757">
    <property type="term" value="F:S-adenosylmethionine-dependent methyltransferase activity"/>
    <property type="evidence" value="ECO:0007669"/>
    <property type="project" value="InterPro"/>
</dbReference>
<dbReference type="InterPro" id="IPR051052">
    <property type="entry name" value="Diverse_substrate_MTase"/>
</dbReference>
<dbReference type="OrthoDB" id="9805171at2"/>
<dbReference type="CDD" id="cd02440">
    <property type="entry name" value="AdoMet_MTases"/>
    <property type="match status" value="1"/>
</dbReference>
<name>A0A563EGS8_9PSEU</name>
<evidence type="ECO:0000256" key="3">
    <source>
        <dbReference type="ARBA" id="ARBA00022679"/>
    </source>
</evidence>
<accession>A0A563EGS8</accession>
<evidence type="ECO:0000313" key="5">
    <source>
        <dbReference type="EMBL" id="TWP45290.1"/>
    </source>
</evidence>
<dbReference type="Pfam" id="PF08241">
    <property type="entry name" value="Methyltransf_11"/>
    <property type="match status" value="1"/>
</dbReference>
<organism evidence="5 6">
    <name type="scientific">Lentzea tibetensis</name>
    <dbReference type="NCBI Taxonomy" id="2591470"/>
    <lineage>
        <taxon>Bacteria</taxon>
        <taxon>Bacillati</taxon>
        <taxon>Actinomycetota</taxon>
        <taxon>Actinomycetes</taxon>
        <taxon>Pseudonocardiales</taxon>
        <taxon>Pseudonocardiaceae</taxon>
        <taxon>Lentzea</taxon>
    </lineage>
</organism>
<evidence type="ECO:0000256" key="2">
    <source>
        <dbReference type="ARBA" id="ARBA00022603"/>
    </source>
</evidence>